<reference evidence="1" key="1">
    <citation type="journal article" date="2018" name="Genome Biol.">
        <title>SKESA: strategic k-mer extension for scrupulous assemblies.</title>
        <authorList>
            <person name="Souvorov A."/>
            <person name="Agarwala R."/>
            <person name="Lipman D.J."/>
        </authorList>
    </citation>
    <scope>NUCLEOTIDE SEQUENCE</scope>
    <source>
        <strain evidence="1">Salmonella enterica</strain>
    </source>
</reference>
<dbReference type="AlphaFoldDB" id="A0A6Y5AYY6"/>
<reference evidence="1" key="2">
    <citation type="submission" date="2019-10" db="EMBL/GenBank/DDBJ databases">
        <authorList>
            <consortium name="NCBI Pathogen Detection Project"/>
        </authorList>
    </citation>
    <scope>NUCLEOTIDE SEQUENCE</scope>
    <source>
        <strain evidence="1">Salmonella enterica</strain>
    </source>
</reference>
<dbReference type="EMBL" id="DAAHGZ010000071">
    <property type="protein sequence ID" value="HAB6081578.1"/>
    <property type="molecule type" value="Genomic_DNA"/>
</dbReference>
<protein>
    <submittedName>
        <fullName evidence="1">Uncharacterized protein</fullName>
    </submittedName>
</protein>
<gene>
    <name evidence="1" type="ORF">GBV33_17810</name>
</gene>
<name>A0A6Y5AYY6_SALET</name>
<comment type="caution">
    <text evidence="1">The sequence shown here is derived from an EMBL/GenBank/DDBJ whole genome shotgun (WGS) entry which is preliminary data.</text>
</comment>
<sequence>MMENRYIYHYCAVNGNVQLSGIAQLAFRIKSQADLVKLKDLIAGNDFQPKAIASLSYLGRENDE</sequence>
<dbReference type="RefSeq" id="WP_130548633.1">
    <property type="nucleotide sequence ID" value="NZ_CP101689.1"/>
</dbReference>
<accession>A0A6Y5AYY6</accession>
<evidence type="ECO:0000313" key="1">
    <source>
        <dbReference type="EMBL" id="HAB6081578.1"/>
    </source>
</evidence>
<organism evidence="1">
    <name type="scientific">Salmonella enterica subsp. enterica serovar Mbandaka</name>
    <dbReference type="NCBI Taxonomy" id="192954"/>
    <lineage>
        <taxon>Bacteria</taxon>
        <taxon>Pseudomonadati</taxon>
        <taxon>Pseudomonadota</taxon>
        <taxon>Gammaproteobacteria</taxon>
        <taxon>Enterobacterales</taxon>
        <taxon>Enterobacteriaceae</taxon>
        <taxon>Salmonella</taxon>
    </lineage>
</organism>
<proteinExistence type="predicted"/>